<dbReference type="SUPFAM" id="SSF81321">
    <property type="entry name" value="Family A G protein-coupled receptor-like"/>
    <property type="match status" value="1"/>
</dbReference>
<keyword evidence="7 11" id="KW-0675">Receptor</keyword>
<dbReference type="FunFam" id="1.20.1070.10:FF:000193">
    <property type="entry name" value="Mas-related G-protein coupled receptor member E"/>
    <property type="match status" value="1"/>
</dbReference>
<evidence type="ECO:0000256" key="7">
    <source>
        <dbReference type="ARBA" id="ARBA00023170"/>
    </source>
</evidence>
<evidence type="ECO:0000256" key="3">
    <source>
        <dbReference type="ARBA" id="ARBA00022692"/>
    </source>
</evidence>
<dbReference type="PANTHER" id="PTHR11334">
    <property type="entry name" value="MAS-RELATED G-PROTEIN COUPLED RECEPTOR"/>
    <property type="match status" value="1"/>
</dbReference>
<dbReference type="PROSITE" id="PS50262">
    <property type="entry name" value="G_PROTEIN_RECEP_F1_2"/>
    <property type="match status" value="1"/>
</dbReference>
<dbReference type="InterPro" id="IPR000276">
    <property type="entry name" value="GPCR_Rhodpsn"/>
</dbReference>
<dbReference type="PRINTS" id="PR00237">
    <property type="entry name" value="GPCRRHODOPSN"/>
</dbReference>
<evidence type="ECO:0000313" key="10">
    <source>
        <dbReference type="Proteomes" id="UP000694850"/>
    </source>
</evidence>
<reference evidence="11" key="1">
    <citation type="submission" date="2025-08" db="UniProtKB">
        <authorList>
            <consortium name="RefSeq"/>
        </authorList>
    </citation>
    <scope>IDENTIFICATION</scope>
</reference>
<evidence type="ECO:0000313" key="11">
    <source>
        <dbReference type="RefSeq" id="XP_007947520.2"/>
    </source>
</evidence>
<dbReference type="PANTHER" id="PTHR11334:SF32">
    <property type="entry name" value="MAS-RELATED G-PROTEIN COUPLED RECEPTOR MEMBER G"/>
    <property type="match status" value="1"/>
</dbReference>
<dbReference type="GO" id="GO:0004930">
    <property type="term" value="F:G protein-coupled receptor activity"/>
    <property type="evidence" value="ECO:0007669"/>
    <property type="project" value="UniProtKB-KW"/>
</dbReference>
<dbReference type="RefSeq" id="XP_007947520.2">
    <property type="nucleotide sequence ID" value="XM_007949329.2"/>
</dbReference>
<keyword evidence="6" id="KW-0472">Membrane</keyword>
<keyword evidence="4" id="KW-1133">Transmembrane helix</keyword>
<proteinExistence type="inferred from homology"/>
<dbReference type="InterPro" id="IPR026234">
    <property type="entry name" value="MRGPCRFAMILY"/>
</dbReference>
<evidence type="ECO:0000256" key="9">
    <source>
        <dbReference type="ARBA" id="ARBA00061394"/>
    </source>
</evidence>
<dbReference type="Gene3D" id="1.20.1070.10">
    <property type="entry name" value="Rhodopsin 7-helix transmembrane proteins"/>
    <property type="match status" value="1"/>
</dbReference>
<evidence type="ECO:0000256" key="2">
    <source>
        <dbReference type="ARBA" id="ARBA00022475"/>
    </source>
</evidence>
<keyword evidence="8" id="KW-0807">Transducer</keyword>
<evidence type="ECO:0000256" key="6">
    <source>
        <dbReference type="ARBA" id="ARBA00023136"/>
    </source>
</evidence>
<dbReference type="PRINTS" id="PR02108">
    <property type="entry name" value="MRGPCRFAMILY"/>
</dbReference>
<sequence>MFGVWRTFNSVVFYLTLLIGLGGLVGNGLVLWHLGFHVRKGPFNVYLLNLAAADFLFLGCHLAFAAVQAALGSDSLYFGITFLWFAVGLWLLAILCAERCVSDIFPGCHQRCRPRHTSAVLCVLVWALTPPAVLLPARACGLLRDSTRPLTCLRYHAASVTWLLALVGVACVSGLSLFLWVSCCSPRPRPRFYGLLLASTLLLLLCGSPFVLLWSLRPLLSFLLPVLPPLATLLACVHSGAKPLVYYVQGRQRGRREPLRAVFQKALQEGEWPAAGPSLPLGRV</sequence>
<dbReference type="GO" id="GO:0005886">
    <property type="term" value="C:plasma membrane"/>
    <property type="evidence" value="ECO:0007669"/>
    <property type="project" value="UniProtKB-SubCell"/>
</dbReference>
<dbReference type="InterPro" id="IPR017452">
    <property type="entry name" value="GPCR_Rhodpsn_7TM"/>
</dbReference>
<keyword evidence="10" id="KW-1185">Reference proteome</keyword>
<organism evidence="10 11">
    <name type="scientific">Orycteropus afer afer</name>
    <dbReference type="NCBI Taxonomy" id="1230840"/>
    <lineage>
        <taxon>Eukaryota</taxon>
        <taxon>Metazoa</taxon>
        <taxon>Chordata</taxon>
        <taxon>Craniata</taxon>
        <taxon>Vertebrata</taxon>
        <taxon>Euteleostomi</taxon>
        <taxon>Mammalia</taxon>
        <taxon>Eutheria</taxon>
        <taxon>Afrotheria</taxon>
        <taxon>Tubulidentata</taxon>
        <taxon>Orycteropodidae</taxon>
        <taxon>Orycteropus</taxon>
    </lineage>
</organism>
<keyword evidence="2" id="KW-1003">Cell membrane</keyword>
<evidence type="ECO:0000256" key="4">
    <source>
        <dbReference type="ARBA" id="ARBA00022989"/>
    </source>
</evidence>
<comment type="similarity">
    <text evidence="9">Belongs to the G-protein coupled receptor 1 family. Mas subfamily.</text>
</comment>
<gene>
    <name evidence="11" type="primary">MRGPRG</name>
</gene>
<keyword evidence="3" id="KW-0812">Transmembrane</keyword>
<comment type="subcellular location">
    <subcellularLocation>
        <location evidence="1">Cell membrane</location>
        <topology evidence="1">Multi-pass membrane protein</topology>
    </subcellularLocation>
</comment>
<keyword evidence="5" id="KW-0297">G-protein coupled receptor</keyword>
<evidence type="ECO:0000256" key="5">
    <source>
        <dbReference type="ARBA" id="ARBA00023040"/>
    </source>
</evidence>
<dbReference type="OrthoDB" id="9450540at2759"/>
<dbReference type="GeneID" id="103204182"/>
<name>A0A8B7AHP0_ORYAF</name>
<dbReference type="AlphaFoldDB" id="A0A8B7AHP0"/>
<accession>A0A8B7AHP0</accession>
<evidence type="ECO:0000256" key="8">
    <source>
        <dbReference type="ARBA" id="ARBA00023224"/>
    </source>
</evidence>
<protein>
    <submittedName>
        <fullName evidence="11">Mas-related G-protein coupled receptor member G</fullName>
    </submittedName>
</protein>
<evidence type="ECO:0000256" key="1">
    <source>
        <dbReference type="ARBA" id="ARBA00004651"/>
    </source>
</evidence>
<dbReference type="Proteomes" id="UP000694850">
    <property type="component" value="Unplaced"/>
</dbReference>
<dbReference type="CTD" id="386746"/>